<name>A0A846WUE1_9ACTN</name>
<dbReference type="GO" id="GO:0004519">
    <property type="term" value="F:endonuclease activity"/>
    <property type="evidence" value="ECO:0007669"/>
    <property type="project" value="UniProtKB-KW"/>
</dbReference>
<dbReference type="Proteomes" id="UP000563898">
    <property type="component" value="Unassembled WGS sequence"/>
</dbReference>
<evidence type="ECO:0000313" key="2">
    <source>
        <dbReference type="Proteomes" id="UP000563898"/>
    </source>
</evidence>
<reference evidence="1 2" key="1">
    <citation type="submission" date="2020-04" db="EMBL/GenBank/DDBJ databases">
        <title>MicrobeNet Type strains.</title>
        <authorList>
            <person name="Nicholson A.C."/>
        </authorList>
    </citation>
    <scope>NUCLEOTIDE SEQUENCE [LARGE SCALE GENOMIC DNA]</scope>
    <source>
        <strain evidence="1 2">ATCC BAA-14</strain>
    </source>
</reference>
<dbReference type="EMBL" id="JAAXPC010000019">
    <property type="protein sequence ID" value="NKY04556.1"/>
    <property type="molecule type" value="Genomic_DNA"/>
</dbReference>
<dbReference type="RefSeq" id="WP_006369927.1">
    <property type="nucleotide sequence ID" value="NZ_CP073075.1"/>
</dbReference>
<dbReference type="NCBIfam" id="NF033179">
    <property type="entry name" value="TnsA_like_Actin"/>
    <property type="match status" value="1"/>
</dbReference>
<proteinExistence type="predicted"/>
<sequence length="241" mass="27285">MPDQIGATEIRFVTEAGDETISQVRDHSISSMARAQPVRLPPSHAGQRHYPGLFWTRTTADHVVYESLLERDRILLADFDPEVVWITAQPFWITGDDRGTGRRHCPDLLLTRADGSYLVVDVKNPRIAQKDEVKAVFTWTKVVSKRLSADYEVWTGEDSALINNIRFASQARRESRAALFQTVLERFPEELSIAHAEATLAAERIARPRHIVLELLWTGTFTADLTRPFGDNTLIHRAEAV</sequence>
<dbReference type="AlphaFoldDB" id="A0A846WUE1"/>
<evidence type="ECO:0000313" key="1">
    <source>
        <dbReference type="EMBL" id="NKY04556.1"/>
    </source>
</evidence>
<gene>
    <name evidence="1" type="ORF">HGA05_23590</name>
</gene>
<dbReference type="InterPro" id="IPR048000">
    <property type="entry name" value="TnsA-like"/>
</dbReference>
<keyword evidence="1" id="KW-0378">Hydrolase</keyword>
<keyword evidence="1" id="KW-0255">Endonuclease</keyword>
<accession>A0A846WUE1</accession>
<protein>
    <submittedName>
        <fullName evidence="1">TnsA-like heteromeric transposase endonuclease subunit</fullName>
    </submittedName>
</protein>
<organism evidence="1 2">
    <name type="scientific">Gordonia polyisoprenivorans</name>
    <dbReference type="NCBI Taxonomy" id="84595"/>
    <lineage>
        <taxon>Bacteria</taxon>
        <taxon>Bacillati</taxon>
        <taxon>Actinomycetota</taxon>
        <taxon>Actinomycetes</taxon>
        <taxon>Mycobacteriales</taxon>
        <taxon>Gordoniaceae</taxon>
        <taxon>Gordonia</taxon>
    </lineage>
</organism>
<comment type="caution">
    <text evidence="1">The sequence shown here is derived from an EMBL/GenBank/DDBJ whole genome shotgun (WGS) entry which is preliminary data.</text>
</comment>
<keyword evidence="1" id="KW-0540">Nuclease</keyword>